<keyword evidence="6 20" id="KW-0732">Signal</keyword>
<feature type="signal peptide" evidence="20">
    <location>
        <begin position="1"/>
        <end position="30"/>
    </location>
</feature>
<keyword evidence="13 19" id="KW-0472">Membrane</keyword>
<dbReference type="Gene3D" id="3.30.430.20">
    <property type="entry name" value="Gnk2 domain, C-X8-C-X2-C motif"/>
    <property type="match status" value="3"/>
</dbReference>
<dbReference type="PROSITE" id="PS51473">
    <property type="entry name" value="GNK2"/>
    <property type="match status" value="3"/>
</dbReference>
<evidence type="ECO:0000256" key="3">
    <source>
        <dbReference type="ARBA" id="ARBA00022553"/>
    </source>
</evidence>
<evidence type="ECO:0000313" key="24">
    <source>
        <dbReference type="Proteomes" id="UP000008021"/>
    </source>
</evidence>
<evidence type="ECO:0000256" key="1">
    <source>
        <dbReference type="ARBA" id="ARBA00004167"/>
    </source>
</evidence>
<evidence type="ECO:0000256" key="11">
    <source>
        <dbReference type="ARBA" id="ARBA00022840"/>
    </source>
</evidence>
<reference evidence="23" key="2">
    <citation type="submission" date="2018-05" db="EMBL/GenBank/DDBJ databases">
        <title>OmerRS3 (Oryza meridionalis Reference Sequence Version 3).</title>
        <authorList>
            <person name="Zhang J."/>
            <person name="Kudrna D."/>
            <person name="Lee S."/>
            <person name="Talag J."/>
            <person name="Welchert J."/>
            <person name="Wing R.A."/>
        </authorList>
    </citation>
    <scope>NUCLEOTIDE SEQUENCE [LARGE SCALE GENOMIC DNA]</scope>
    <source>
        <strain evidence="23">cv. OR44</strain>
    </source>
</reference>
<evidence type="ECO:0000256" key="7">
    <source>
        <dbReference type="ARBA" id="ARBA00022737"/>
    </source>
</evidence>
<feature type="domain" description="Protein kinase" evidence="21">
    <location>
        <begin position="918"/>
        <end position="1205"/>
    </location>
</feature>
<keyword evidence="24" id="KW-1185">Reference proteome</keyword>
<feature type="domain" description="Protein kinase" evidence="21">
    <location>
        <begin position="365"/>
        <end position="636"/>
    </location>
</feature>
<keyword evidence="7" id="KW-0677">Repeat</keyword>
<evidence type="ECO:0000256" key="2">
    <source>
        <dbReference type="ARBA" id="ARBA00022527"/>
    </source>
</evidence>
<keyword evidence="14" id="KW-1015">Disulfide bond</keyword>
<evidence type="ECO:0000256" key="19">
    <source>
        <dbReference type="SAM" id="Phobius"/>
    </source>
</evidence>
<dbReference type="InterPro" id="IPR000719">
    <property type="entry name" value="Prot_kinase_dom"/>
</dbReference>
<keyword evidence="11 17" id="KW-0067">ATP-binding</keyword>
<feature type="region of interest" description="Disordered" evidence="18">
    <location>
        <begin position="1508"/>
        <end position="1542"/>
    </location>
</feature>
<feature type="binding site" evidence="17">
    <location>
        <position position="393"/>
    </location>
    <ligand>
        <name>ATP</name>
        <dbReference type="ChEBI" id="CHEBI:30616"/>
    </ligand>
</feature>
<dbReference type="FunFam" id="3.30.200.20:FF:000142">
    <property type="entry name" value="Cysteine-rich receptor-like protein kinase 10"/>
    <property type="match status" value="2"/>
</dbReference>
<dbReference type="CDD" id="cd23509">
    <property type="entry name" value="Gnk2-like"/>
    <property type="match status" value="3"/>
</dbReference>
<dbReference type="Gene3D" id="1.10.510.10">
    <property type="entry name" value="Transferase(Phosphotransferase) domain 1"/>
    <property type="match status" value="3"/>
</dbReference>
<dbReference type="PROSITE" id="PS50011">
    <property type="entry name" value="PROTEIN_KINASE_DOM"/>
    <property type="match status" value="3"/>
</dbReference>
<dbReference type="InterPro" id="IPR011009">
    <property type="entry name" value="Kinase-like_dom_sf"/>
</dbReference>
<dbReference type="GO" id="GO:0042742">
    <property type="term" value="P:defense response to bacterium"/>
    <property type="evidence" value="ECO:0007669"/>
    <property type="project" value="UniProtKB-ARBA"/>
</dbReference>
<dbReference type="eggNOG" id="ENOG502QWDY">
    <property type="taxonomic scope" value="Eukaryota"/>
</dbReference>
<evidence type="ECO:0000256" key="17">
    <source>
        <dbReference type="PROSITE-ProRule" id="PRU10141"/>
    </source>
</evidence>
<feature type="compositionally biased region" description="Pro residues" evidence="18">
    <location>
        <begin position="820"/>
        <end position="840"/>
    </location>
</feature>
<evidence type="ECO:0000256" key="12">
    <source>
        <dbReference type="ARBA" id="ARBA00022989"/>
    </source>
</evidence>
<keyword evidence="5 19" id="KW-0812">Transmembrane</keyword>
<dbReference type="InterPro" id="IPR038408">
    <property type="entry name" value="GNK2_sf"/>
</dbReference>
<keyword evidence="16" id="KW-0325">Glycoprotein</keyword>
<feature type="region of interest" description="Disordered" evidence="18">
    <location>
        <begin position="819"/>
        <end position="847"/>
    </location>
</feature>
<evidence type="ECO:0000256" key="20">
    <source>
        <dbReference type="SAM" id="SignalP"/>
    </source>
</evidence>
<keyword evidence="8 17" id="KW-0547">Nucleotide-binding</keyword>
<dbReference type="InterPro" id="IPR017441">
    <property type="entry name" value="Protein_kinase_ATP_BS"/>
</dbReference>
<proteinExistence type="predicted"/>
<evidence type="ECO:0000256" key="14">
    <source>
        <dbReference type="ARBA" id="ARBA00023157"/>
    </source>
</evidence>
<feature type="domain" description="Gnk2-homologous" evidence="22">
    <location>
        <begin position="155"/>
        <end position="270"/>
    </location>
</feature>
<dbReference type="InterPro" id="IPR001245">
    <property type="entry name" value="Ser-Thr/Tyr_kinase_cat_dom"/>
</dbReference>
<evidence type="ECO:0000256" key="15">
    <source>
        <dbReference type="ARBA" id="ARBA00023170"/>
    </source>
</evidence>
<dbReference type="InterPro" id="IPR002902">
    <property type="entry name" value="GNK2"/>
</dbReference>
<sequence>MPAAAAAHHLAGVAAAFLLAVLLHVHLAAGEDEPPPWYLCDPYSASGRYSENSTFQANVNRLSATLPRNTSSSPAMYATGATGDVPDKVYGYALCRGDVADAPACERCVAAALRDAPRVCPLAKDALVFHDLCQLRYSNRNFLLDDDYYVATYSLQRSSRLVSAPAPAAVAAFDAAVAMLANATAEYATAANTSRRYGTAEEEGVDGDGDSGRPRMYALAQCTPDKAADVCRACLTTLTTVQLPKLYSGGRTGGGVFGVWCNLRYEVFPFFSGRPLLHLPAFVEAPPPATSAAATRRGEKKRNKTGIVLAIVMPTIAAMLLIVVAYFCCWRRRRPEEQTFLPYDIQSIDSLLLDLSTLRAATDDFAETKMIGRGGFGMVYKGVLPEGQEVAVKRLCQCSGQGIEELKSELVLVAKLYHKNLVRLIGVCLEQQEKILVYEYMSNKSLDTILFDIDKNIELDWGKRFKIINGIAQGLQYLHEDSRLKIVHRDLKASNILLDFDYNPKISDFGLAKIFDGDQSKDITHRIAGTYGYMAPEYAMRGHYSVKLDVFSFGVLVLEIVTGRRNSGSYDSGQDLDLLNHVWGHWTRGNVVELIDPSLGNHPPIEQMLKCIHIGLLCVQKRPASRPTISSVNIMLSSNTVRLPSLSRPAFCIQDVSASDSSNPHSTAQLCAFNRRATLFNDPCILRYSDQDILANVTDNRGMFVAWNYNNVSTGRMAVFDATSGQLVNTSGDYASAVYDAFSGMLVNATADYAAKDSCTPDMSEADCRSCLGDIIRRMTPKYFVGKPGGRVFGVRCNFRFEAYEFFSGRPLLQLSGLAPSPPPPGLSAPSGLPPSPPGLRPAASGRNKPGTQILVIILPLVAISSVAAISICMWNIRKKRRWRRAENLSAPDTAEDFESIKSTLLSLSSLQVATDNFDENKKLGEGGFGAVYKGLFSGQEVAVKRLAKGSSQGLEELKNELVLVAKLHHRNLVRLVGFCLEEGERMLVYEYMPNKSLDFFLFDPEKRRGLDWVTRFKIIEGVARGLQYLHQDSRKKIVHRDMKASNILLDTDMNPKIGDFGLARLFGQDQTRDVTNRIVGTFGYMSPEYVMRGQYSTKSDVFSFGVLIIEIVTGQRNNRPYLFEQNEDIISTVWRRWSDGTVAKMIDHSLGKNYPEAEVLKCINIGLLCLQENPVNRPTMADIMVLLNSNASSSIPAPAARPTFSFDGSSRYSQTITQLSASEIHGSKPPIQKPAYHALYSCCRIEQGRLKNELVLVAKLQHKNLVRLVDVCLEEHDKMVIYEYMPNRSLDTILFDAEKSSLLDWGRRLKIINGVARGMQYLHEDSQLKIVHRDLKASNVLLDSDYNPKISDFGLARLFGGDQTQDVTNRVVGTYGYMAPEYAMRGHYSVKSDVFSFGVLVLEIVTGRRNSGSYYSEQSGDLLSIIWEHWTMGTIMEMVDRSMGERAAGGEIARCIHVGLLCVQENPASRPAMSAVNVMLSSGTVSLKAPSRPAFYIRKGGGDDGGGTGSYSGSFVGTLPSSGRSAPMSPNEVSITELEPR</sequence>
<evidence type="ECO:0000256" key="6">
    <source>
        <dbReference type="ARBA" id="ARBA00022729"/>
    </source>
</evidence>
<dbReference type="PANTHER" id="PTHR27002:SF428">
    <property type="entry name" value="OS07G0541900 PROTEIN"/>
    <property type="match status" value="1"/>
</dbReference>
<organism evidence="23">
    <name type="scientific">Oryza meridionalis</name>
    <dbReference type="NCBI Taxonomy" id="40149"/>
    <lineage>
        <taxon>Eukaryota</taxon>
        <taxon>Viridiplantae</taxon>
        <taxon>Streptophyta</taxon>
        <taxon>Embryophyta</taxon>
        <taxon>Tracheophyta</taxon>
        <taxon>Spermatophyta</taxon>
        <taxon>Magnoliopsida</taxon>
        <taxon>Liliopsida</taxon>
        <taxon>Poales</taxon>
        <taxon>Poaceae</taxon>
        <taxon>BOP clade</taxon>
        <taxon>Oryzoideae</taxon>
        <taxon>Oryzeae</taxon>
        <taxon>Oryzinae</taxon>
        <taxon>Oryza</taxon>
    </lineage>
</organism>
<dbReference type="FunFam" id="1.10.510.10:FF:000129">
    <property type="entry name" value="cysteine-rich receptor-like protein kinase 10"/>
    <property type="match status" value="2"/>
</dbReference>
<evidence type="ECO:0000259" key="22">
    <source>
        <dbReference type="PROSITE" id="PS51473"/>
    </source>
</evidence>
<dbReference type="GO" id="GO:0005524">
    <property type="term" value="F:ATP binding"/>
    <property type="evidence" value="ECO:0007669"/>
    <property type="project" value="UniProtKB-UniRule"/>
</dbReference>
<keyword evidence="2" id="KW-0723">Serine/threonine-protein kinase</keyword>
<evidence type="ECO:0000256" key="18">
    <source>
        <dbReference type="SAM" id="MobiDB-lite"/>
    </source>
</evidence>
<evidence type="ECO:0000256" key="16">
    <source>
        <dbReference type="ARBA" id="ARBA00023180"/>
    </source>
</evidence>
<protein>
    <submittedName>
        <fullName evidence="23">Uncharacterized protein</fullName>
    </submittedName>
</protein>
<evidence type="ECO:0000256" key="4">
    <source>
        <dbReference type="ARBA" id="ARBA00022679"/>
    </source>
</evidence>
<dbReference type="CDD" id="cd14066">
    <property type="entry name" value="STKc_IRAK"/>
    <property type="match status" value="2"/>
</dbReference>
<dbReference type="FunFam" id="1.10.510.10:FF:000343">
    <property type="entry name" value="Cysteine-rich receptor-like protein kinase 28"/>
    <property type="match status" value="1"/>
</dbReference>
<evidence type="ECO:0000256" key="8">
    <source>
        <dbReference type="ARBA" id="ARBA00022741"/>
    </source>
</evidence>
<keyword evidence="15" id="KW-0675">Receptor</keyword>
<dbReference type="EnsemblPlants" id="OMERI07G14390.2">
    <property type="protein sequence ID" value="OMERI07G14390.2"/>
    <property type="gene ID" value="OMERI07G14390"/>
</dbReference>
<evidence type="ECO:0000259" key="21">
    <source>
        <dbReference type="PROSITE" id="PS50011"/>
    </source>
</evidence>
<evidence type="ECO:0000313" key="23">
    <source>
        <dbReference type="EnsemblPlants" id="OMERI07G14390.2"/>
    </source>
</evidence>
<dbReference type="PANTHER" id="PTHR27002">
    <property type="entry name" value="RECEPTOR-LIKE SERINE/THREONINE-PROTEIN KINASE SD1-8"/>
    <property type="match status" value="1"/>
</dbReference>
<accession>A0A0E0ECM4</accession>
<feature type="transmembrane region" description="Helical" evidence="19">
    <location>
        <begin position="306"/>
        <end position="329"/>
    </location>
</feature>
<keyword evidence="12 19" id="KW-1133">Transmembrane helix</keyword>
<feature type="domain" description="Protein kinase" evidence="21">
    <location>
        <begin position="1202"/>
        <end position="1496"/>
    </location>
</feature>
<dbReference type="Gene3D" id="3.30.200.20">
    <property type="entry name" value="Phosphorylase Kinase, domain 1"/>
    <property type="match status" value="3"/>
</dbReference>
<dbReference type="SMART" id="SM00220">
    <property type="entry name" value="S_TKc"/>
    <property type="match status" value="3"/>
</dbReference>
<keyword evidence="10" id="KW-0611">Plant defense</keyword>
<feature type="binding site" evidence="17">
    <location>
        <position position="945"/>
    </location>
    <ligand>
        <name>ATP</name>
        <dbReference type="ChEBI" id="CHEBI:30616"/>
    </ligand>
</feature>
<evidence type="ECO:0000256" key="10">
    <source>
        <dbReference type="ARBA" id="ARBA00022821"/>
    </source>
</evidence>
<dbReference type="InterPro" id="IPR008271">
    <property type="entry name" value="Ser/Thr_kinase_AS"/>
</dbReference>
<dbReference type="Pfam" id="PF01657">
    <property type="entry name" value="Stress-antifung"/>
    <property type="match status" value="2"/>
</dbReference>
<dbReference type="GO" id="GO:0004674">
    <property type="term" value="F:protein serine/threonine kinase activity"/>
    <property type="evidence" value="ECO:0007669"/>
    <property type="project" value="UniProtKB-KW"/>
</dbReference>
<dbReference type="FunFam" id="3.30.430.20:FF:000004">
    <property type="entry name" value="Receptor-like serine-threonine protein kinase"/>
    <property type="match status" value="1"/>
</dbReference>
<name>A0A0E0ECM4_9ORYZ</name>
<evidence type="ECO:0000256" key="9">
    <source>
        <dbReference type="ARBA" id="ARBA00022777"/>
    </source>
</evidence>
<dbReference type="Proteomes" id="UP000008021">
    <property type="component" value="Chromosome 7"/>
</dbReference>
<dbReference type="SUPFAM" id="SSF56112">
    <property type="entry name" value="Protein kinase-like (PK-like)"/>
    <property type="match status" value="3"/>
</dbReference>
<dbReference type="Pfam" id="PF07714">
    <property type="entry name" value="PK_Tyr_Ser-Thr"/>
    <property type="match status" value="3"/>
</dbReference>
<evidence type="ECO:0000256" key="13">
    <source>
        <dbReference type="ARBA" id="ARBA00023136"/>
    </source>
</evidence>
<dbReference type="GO" id="GO:0005886">
    <property type="term" value="C:plasma membrane"/>
    <property type="evidence" value="ECO:0007669"/>
    <property type="project" value="TreeGrafter"/>
</dbReference>
<comment type="subcellular location">
    <subcellularLocation>
        <location evidence="1">Membrane</location>
        <topology evidence="1">Single-pass membrane protein</topology>
    </subcellularLocation>
</comment>
<keyword evidence="4" id="KW-0808">Transferase</keyword>
<reference evidence="23" key="1">
    <citation type="submission" date="2015-04" db="UniProtKB">
        <authorList>
            <consortium name="EnsemblPlants"/>
        </authorList>
    </citation>
    <scope>IDENTIFICATION</scope>
</reference>
<evidence type="ECO:0000256" key="5">
    <source>
        <dbReference type="ARBA" id="ARBA00022692"/>
    </source>
</evidence>
<dbReference type="Gramene" id="OMERI07G14390.2">
    <property type="protein sequence ID" value="OMERI07G14390.2"/>
    <property type="gene ID" value="OMERI07G14390"/>
</dbReference>
<keyword evidence="3" id="KW-0597">Phosphoprotein</keyword>
<dbReference type="PROSITE" id="PS00108">
    <property type="entry name" value="PROTEIN_KINASE_ST"/>
    <property type="match status" value="3"/>
</dbReference>
<feature type="domain" description="Gnk2-homologous" evidence="22">
    <location>
        <begin position="700"/>
        <end position="806"/>
    </location>
</feature>
<feature type="chain" id="PRO_5002358104" evidence="20">
    <location>
        <begin position="31"/>
        <end position="1542"/>
    </location>
</feature>
<keyword evidence="9" id="KW-0418">Kinase</keyword>
<feature type="domain" description="Gnk2-homologous" evidence="22">
    <location>
        <begin position="37"/>
        <end position="142"/>
    </location>
</feature>
<dbReference type="PROSITE" id="PS00107">
    <property type="entry name" value="PROTEIN_KINASE_ATP"/>
    <property type="match status" value="2"/>
</dbReference>
<dbReference type="GO" id="GO:0009737">
    <property type="term" value="P:response to abscisic acid"/>
    <property type="evidence" value="ECO:0007669"/>
    <property type="project" value="UniProtKB-ARBA"/>
</dbReference>